<dbReference type="InterPro" id="IPR008278">
    <property type="entry name" value="4-PPantetheinyl_Trfase_dom"/>
</dbReference>
<dbReference type="AlphaFoldDB" id="A0A068TAT9"/>
<proteinExistence type="inferred from homology"/>
<feature type="binding site" evidence="13">
    <location>
        <position position="117"/>
    </location>
    <ligand>
        <name>Mg(2+)</name>
        <dbReference type="ChEBI" id="CHEBI:18420"/>
    </ligand>
</feature>
<feature type="binding site" evidence="13">
    <location>
        <position position="119"/>
    </location>
    <ligand>
        <name>Mg(2+)</name>
        <dbReference type="ChEBI" id="CHEBI:18420"/>
    </ligand>
</feature>
<reference evidence="17" key="1">
    <citation type="journal article" date="2014" name="BMC Genomics">
        <title>Genome sequencing of two Neorhizobium galegae strains reveals a noeT gene responsible for the unusual acetylation of the nodulation factors.</title>
        <authorList>
            <person name="Osterman J."/>
            <person name="Marsh J."/>
            <person name="Laine P.K."/>
            <person name="Zeng Z."/>
            <person name="Alatalo E."/>
            <person name="Sullivan J.T."/>
            <person name="Young J.P."/>
            <person name="Thomas-Oates J."/>
            <person name="Paulin L."/>
            <person name="Lindstrom K."/>
        </authorList>
    </citation>
    <scope>NUCLEOTIDE SEQUENCE [LARGE SCALE GENOMIC DNA]</scope>
    <source>
        <strain evidence="17">HAMBI 1141</strain>
    </source>
</reference>
<evidence type="ECO:0000256" key="6">
    <source>
        <dbReference type="ARBA" id="ARBA00022679"/>
    </source>
</evidence>
<comment type="catalytic activity">
    <reaction evidence="11">
        <text>apo-[peptidyl-carrier protein] + CoA = holo-[peptidyl-carrier protein] + adenosine 3',5'-bisphosphate + H(+)</text>
        <dbReference type="Rhea" id="RHEA:46228"/>
        <dbReference type="Rhea" id="RHEA-COMP:11479"/>
        <dbReference type="Rhea" id="RHEA-COMP:11480"/>
        <dbReference type="ChEBI" id="CHEBI:15378"/>
        <dbReference type="ChEBI" id="CHEBI:29999"/>
        <dbReference type="ChEBI" id="CHEBI:57287"/>
        <dbReference type="ChEBI" id="CHEBI:58343"/>
        <dbReference type="ChEBI" id="CHEBI:64479"/>
    </reaction>
</comment>
<evidence type="ECO:0000259" key="14">
    <source>
        <dbReference type="Pfam" id="PF01648"/>
    </source>
</evidence>
<accession>A0A068TAT9</accession>
<evidence type="ECO:0000256" key="4">
    <source>
        <dbReference type="ARBA" id="ARBA00011503"/>
    </source>
</evidence>
<dbReference type="UniPathway" id="UPA00017"/>
<name>A0A068TAT9_NEOGA</name>
<dbReference type="InterPro" id="IPR041354">
    <property type="entry name" value="4PPT_N"/>
</dbReference>
<dbReference type="Gene3D" id="3.90.470.20">
    <property type="entry name" value="4'-phosphopantetheinyl transferase domain"/>
    <property type="match status" value="1"/>
</dbReference>
<evidence type="ECO:0000256" key="3">
    <source>
        <dbReference type="ARBA" id="ARBA00008342"/>
    </source>
</evidence>
<feature type="binding site" evidence="12">
    <location>
        <position position="160"/>
    </location>
    <ligand>
        <name>CoA</name>
        <dbReference type="ChEBI" id="CHEBI:57287"/>
    </ligand>
</feature>
<dbReference type="eggNOG" id="COG2977">
    <property type="taxonomic scope" value="Bacteria"/>
</dbReference>
<dbReference type="Pfam" id="PF17837">
    <property type="entry name" value="4PPT_N"/>
    <property type="match status" value="1"/>
</dbReference>
<sequence length="211" mass="22040">MNGGAAEAALLTEMKRLAPPTVRLGCRMIGPNDEALLLPDEVAAITSRQPAARRASGTARSLVRCLLALEDAEAPIGRSPAGAPLWPRGFVGSLAHDAEMAVAAIARSVHVPSLGIDVEPAEPLPDDIAALVLTSGDVLSGVEARFATRVLYSAKEAAYKAAYPLDGEVLGYEHINVDLARREAVTAGGRRMRLSFCTLPRVVVLAAAVNG</sequence>
<dbReference type="EMBL" id="HG938355">
    <property type="protein sequence ID" value="CDN55229.1"/>
    <property type="molecule type" value="Genomic_DNA"/>
</dbReference>
<comment type="similarity">
    <text evidence="3">Belongs to the P-Pant transferase superfamily. EntD family.</text>
</comment>
<dbReference type="PANTHER" id="PTHR38096">
    <property type="entry name" value="ENTEROBACTIN SYNTHASE COMPONENT D"/>
    <property type="match status" value="1"/>
</dbReference>
<comment type="cofactor">
    <cofactor evidence="13">
        <name>Mg(2+)</name>
        <dbReference type="ChEBI" id="CHEBI:18420"/>
    </cofactor>
</comment>
<dbReference type="GO" id="GO:0000287">
    <property type="term" value="F:magnesium ion binding"/>
    <property type="evidence" value="ECO:0007669"/>
    <property type="project" value="InterPro"/>
</dbReference>
<dbReference type="GO" id="GO:0009239">
    <property type="term" value="P:enterobactin biosynthetic process"/>
    <property type="evidence" value="ECO:0007669"/>
    <property type="project" value="UniProtKB-UniPathway"/>
</dbReference>
<evidence type="ECO:0000256" key="8">
    <source>
        <dbReference type="ARBA" id="ARBA00029894"/>
    </source>
</evidence>
<evidence type="ECO:0000256" key="7">
    <source>
        <dbReference type="ARBA" id="ARBA00023191"/>
    </source>
</evidence>
<feature type="domain" description="4'-phosphopantetheinyl transferase" evidence="14">
    <location>
        <begin position="113"/>
        <end position="187"/>
    </location>
</feature>
<feature type="binding site" evidence="12">
    <location>
        <position position="170"/>
    </location>
    <ligand>
        <name>CoA</name>
        <dbReference type="ChEBI" id="CHEBI:57287"/>
    </ligand>
</feature>
<dbReference type="PRINTS" id="PR01399">
    <property type="entry name" value="ENTSNTHTASED"/>
</dbReference>
<evidence type="ECO:0000256" key="10">
    <source>
        <dbReference type="ARBA" id="ARBA00049176"/>
    </source>
</evidence>
<evidence type="ECO:0000313" key="17">
    <source>
        <dbReference type="Proteomes" id="UP000028186"/>
    </source>
</evidence>
<evidence type="ECO:0000256" key="11">
    <source>
        <dbReference type="ARBA" id="ARBA00049191"/>
    </source>
</evidence>
<evidence type="ECO:0000256" key="13">
    <source>
        <dbReference type="PIRSR" id="PIRSR603542-2"/>
    </source>
</evidence>
<feature type="domain" description="4'-phosphopantetheinyl transferase N-terminal" evidence="15">
    <location>
        <begin position="44"/>
        <end position="106"/>
    </location>
</feature>
<keyword evidence="13" id="KW-0479">Metal-binding</keyword>
<protein>
    <recommendedName>
        <fullName evidence="5">Enterobactin synthase component D</fullName>
    </recommendedName>
    <alternativeName>
        <fullName evidence="8">4'-phosphopantetheinyl transferase EntD</fullName>
    </alternativeName>
    <alternativeName>
        <fullName evidence="9">Enterochelin synthase D</fullName>
    </alternativeName>
</protein>
<dbReference type="GO" id="GO:0008897">
    <property type="term" value="F:holo-[acyl-carrier-protein] synthase activity"/>
    <property type="evidence" value="ECO:0007669"/>
    <property type="project" value="InterPro"/>
</dbReference>
<dbReference type="PATRIC" id="fig|1028801.3.peg.2946"/>
<dbReference type="KEGG" id="ngl:RG1141_CH28920"/>
<evidence type="ECO:0000256" key="2">
    <source>
        <dbReference type="ARBA" id="ARBA00004993"/>
    </source>
</evidence>
<dbReference type="InterPro" id="IPR037143">
    <property type="entry name" value="4-PPantetheinyl_Trfase_dom_sf"/>
</dbReference>
<feature type="binding site" evidence="12">
    <location>
        <position position="117"/>
    </location>
    <ligand>
        <name>CoA</name>
        <dbReference type="ChEBI" id="CHEBI:57287"/>
    </ligand>
</feature>
<comment type="subunit">
    <text evidence="4">EntB, EntD, EntE, and EntF form a multienzyme complex called enterobactin synthase.</text>
</comment>
<comment type="pathway">
    <text evidence="2">Siderophore biosynthesis; enterobactin biosynthesis.</text>
</comment>
<dbReference type="HOGENOM" id="CLU_075076_3_0_5"/>
<dbReference type="GO" id="GO:0005886">
    <property type="term" value="C:plasma membrane"/>
    <property type="evidence" value="ECO:0007669"/>
    <property type="project" value="TreeGrafter"/>
</dbReference>
<feature type="binding site" evidence="12">
    <location>
        <position position="60"/>
    </location>
    <ligand>
        <name>CoA</name>
        <dbReference type="ChEBI" id="CHEBI:57287"/>
    </ligand>
</feature>
<organism evidence="16 17">
    <name type="scientific">Neorhizobium galegae bv. officinalis bv. officinalis str. HAMBI 1141</name>
    <dbReference type="NCBI Taxonomy" id="1028801"/>
    <lineage>
        <taxon>Bacteria</taxon>
        <taxon>Pseudomonadati</taxon>
        <taxon>Pseudomonadota</taxon>
        <taxon>Alphaproteobacteria</taxon>
        <taxon>Hyphomicrobiales</taxon>
        <taxon>Rhizobiaceae</taxon>
        <taxon>Rhizobium/Agrobacterium group</taxon>
        <taxon>Neorhizobium</taxon>
    </lineage>
</organism>
<keyword evidence="7" id="KW-0259">Enterobactin biosynthesis</keyword>
<evidence type="ECO:0000256" key="1">
    <source>
        <dbReference type="ARBA" id="ARBA00003937"/>
    </source>
</evidence>
<evidence type="ECO:0000256" key="5">
    <source>
        <dbReference type="ARBA" id="ARBA00019087"/>
    </source>
</evidence>
<comment type="catalytic activity">
    <reaction evidence="10">
        <text>apo-[aryl-carrier protein] + CoA = holo-[aryl-carrier protein] + adenosine 3',5'-bisphosphate + H(+)</text>
        <dbReference type="Rhea" id="RHEA:48404"/>
        <dbReference type="Rhea" id="RHEA-COMP:15903"/>
        <dbReference type="Rhea" id="RHEA-COMP:17557"/>
        <dbReference type="ChEBI" id="CHEBI:15378"/>
        <dbReference type="ChEBI" id="CHEBI:29999"/>
        <dbReference type="ChEBI" id="CHEBI:57287"/>
        <dbReference type="ChEBI" id="CHEBI:58343"/>
        <dbReference type="ChEBI" id="CHEBI:64479"/>
    </reaction>
</comment>
<dbReference type="Proteomes" id="UP000028186">
    <property type="component" value="Chromosome I"/>
</dbReference>
<dbReference type="GO" id="GO:0009366">
    <property type="term" value="C:enterobactin synthetase complex"/>
    <property type="evidence" value="ECO:0007669"/>
    <property type="project" value="InterPro"/>
</dbReference>
<evidence type="ECO:0000256" key="9">
    <source>
        <dbReference type="ARBA" id="ARBA00031996"/>
    </source>
</evidence>
<dbReference type="Pfam" id="PF01648">
    <property type="entry name" value="ACPS"/>
    <property type="match status" value="1"/>
</dbReference>
<dbReference type="InterPro" id="IPR003542">
    <property type="entry name" value="Enbac_synth_compD-like"/>
</dbReference>
<comment type="function">
    <text evidence="1">Involved in the biosynthesis of the siderophore enterobactin (enterochelin), which is a macrocyclic trimeric lactone of N-(2,3-dihydroxybenzoyl)-serine. The serine trilactone serves as a scaffolding for the three catechol functionalities that provide hexadentate coordination for the tightly ligated iron(2+) atoms. Plays an essential role in the assembly of the enterobactin by catalyzing the transfer of the 4'-phosphopantetheine (Ppant) moiety from coenzyme A to the apo-domains of both EntB (ArCP domain) and EntF (PCP domain) to yield their holo-forms which make them competent for the activation of 2,3-dihydroxybenzoate (DHB) and L-serine, respectively.</text>
</comment>
<evidence type="ECO:0000259" key="15">
    <source>
        <dbReference type="Pfam" id="PF17837"/>
    </source>
</evidence>
<dbReference type="SUPFAM" id="SSF56214">
    <property type="entry name" value="4'-phosphopantetheinyl transferase"/>
    <property type="match status" value="1"/>
</dbReference>
<dbReference type="PANTHER" id="PTHR38096:SF1">
    <property type="entry name" value="ENTEROBACTIN SYNTHASE COMPONENT D"/>
    <property type="match status" value="1"/>
</dbReference>
<evidence type="ECO:0000313" key="16">
    <source>
        <dbReference type="EMBL" id="CDN55229.1"/>
    </source>
</evidence>
<keyword evidence="6 16" id="KW-0808">Transferase</keyword>
<feature type="binding site" evidence="12">
    <location>
        <position position="156"/>
    </location>
    <ligand>
        <name>CoA</name>
        <dbReference type="ChEBI" id="CHEBI:57287"/>
    </ligand>
</feature>
<keyword evidence="13" id="KW-0460">Magnesium</keyword>
<gene>
    <name evidence="16" type="ORF">RG1141_CH28920</name>
</gene>
<evidence type="ECO:0000256" key="12">
    <source>
        <dbReference type="PIRSR" id="PIRSR603542-1"/>
    </source>
</evidence>